<dbReference type="InterPro" id="IPR002347">
    <property type="entry name" value="SDR_fam"/>
</dbReference>
<keyword evidence="1" id="KW-0560">Oxidoreductase</keyword>
<dbReference type="OrthoDB" id="2898509at2759"/>
<dbReference type="InParanoid" id="A0A165EL55"/>
<dbReference type="EMBL" id="KV426133">
    <property type="protein sequence ID" value="KZV87193.1"/>
    <property type="molecule type" value="Genomic_DNA"/>
</dbReference>
<dbReference type="InterPro" id="IPR052228">
    <property type="entry name" value="Sec_Metab_Biosynth_Oxidored"/>
</dbReference>
<gene>
    <name evidence="2" type="ORF">EXIGLDRAFT_724026</name>
</gene>
<dbReference type="PANTHER" id="PTHR47534">
    <property type="entry name" value="YALI0E05731P"/>
    <property type="match status" value="1"/>
</dbReference>
<dbReference type="STRING" id="1314781.A0A165EL55"/>
<dbReference type="AlphaFoldDB" id="A0A165EL55"/>
<keyword evidence="3" id="KW-1185">Reference proteome</keyword>
<evidence type="ECO:0000313" key="2">
    <source>
        <dbReference type="EMBL" id="KZV87193.1"/>
    </source>
</evidence>
<proteinExistence type="predicted"/>
<evidence type="ECO:0000313" key="3">
    <source>
        <dbReference type="Proteomes" id="UP000077266"/>
    </source>
</evidence>
<sequence length="303" mass="32615">MPALLTVLAANKQNAPKSIRPVAVLVGGTSGCGRGVAEVLAKYTQGNAHIVLVGRSEEAANEIIASLPKPVDGAKYEFVKCDVSSMRNVGIVTRDLASRLEKINYLVLSPGLMSLSGRKATEDGVDYKIAIHYYSRFKFARDLVPLLEKASAAGEPARVLTIYDSWIGGPSGVRPDDMKLEKDYSVRNAALVATTYNDGAIAALAKRYPTVSFSHAHPGVVNTKISRDLPFGIGQLTGFLGSLFSTSLITCGENMVYTLFDPKIPTGAHFRSSKGDDVKTKPNLSDADVERIWQHSIEICDGK</sequence>
<organism evidence="2 3">
    <name type="scientific">Exidia glandulosa HHB12029</name>
    <dbReference type="NCBI Taxonomy" id="1314781"/>
    <lineage>
        <taxon>Eukaryota</taxon>
        <taxon>Fungi</taxon>
        <taxon>Dikarya</taxon>
        <taxon>Basidiomycota</taxon>
        <taxon>Agaricomycotina</taxon>
        <taxon>Agaricomycetes</taxon>
        <taxon>Auriculariales</taxon>
        <taxon>Exidiaceae</taxon>
        <taxon>Exidia</taxon>
    </lineage>
</organism>
<dbReference type="PANTHER" id="PTHR47534:SF3">
    <property type="entry name" value="ALCOHOL DEHYDROGENASE-LIKE C-TERMINAL DOMAIN-CONTAINING PROTEIN"/>
    <property type="match status" value="1"/>
</dbReference>
<evidence type="ECO:0000256" key="1">
    <source>
        <dbReference type="ARBA" id="ARBA00023002"/>
    </source>
</evidence>
<dbReference type="InterPro" id="IPR036291">
    <property type="entry name" value="NAD(P)-bd_dom_sf"/>
</dbReference>
<protein>
    <submittedName>
        <fullName evidence="2">NAD(P)-binding protein</fullName>
    </submittedName>
</protein>
<dbReference type="GO" id="GO:0016491">
    <property type="term" value="F:oxidoreductase activity"/>
    <property type="evidence" value="ECO:0007669"/>
    <property type="project" value="UniProtKB-KW"/>
</dbReference>
<name>A0A165EL55_EXIGL</name>
<dbReference type="Gene3D" id="3.40.50.720">
    <property type="entry name" value="NAD(P)-binding Rossmann-like Domain"/>
    <property type="match status" value="1"/>
</dbReference>
<dbReference type="Proteomes" id="UP000077266">
    <property type="component" value="Unassembled WGS sequence"/>
</dbReference>
<dbReference type="SUPFAM" id="SSF51735">
    <property type="entry name" value="NAD(P)-binding Rossmann-fold domains"/>
    <property type="match status" value="1"/>
</dbReference>
<dbReference type="Pfam" id="PF00106">
    <property type="entry name" value="adh_short"/>
    <property type="match status" value="1"/>
</dbReference>
<reference evidence="2 3" key="1">
    <citation type="journal article" date="2016" name="Mol. Biol. Evol.">
        <title>Comparative Genomics of Early-Diverging Mushroom-Forming Fungi Provides Insights into the Origins of Lignocellulose Decay Capabilities.</title>
        <authorList>
            <person name="Nagy L.G."/>
            <person name="Riley R."/>
            <person name="Tritt A."/>
            <person name="Adam C."/>
            <person name="Daum C."/>
            <person name="Floudas D."/>
            <person name="Sun H."/>
            <person name="Yadav J.S."/>
            <person name="Pangilinan J."/>
            <person name="Larsson K.H."/>
            <person name="Matsuura K."/>
            <person name="Barry K."/>
            <person name="Labutti K."/>
            <person name="Kuo R."/>
            <person name="Ohm R.A."/>
            <person name="Bhattacharya S.S."/>
            <person name="Shirouzu T."/>
            <person name="Yoshinaga Y."/>
            <person name="Martin F.M."/>
            <person name="Grigoriev I.V."/>
            <person name="Hibbett D.S."/>
        </authorList>
    </citation>
    <scope>NUCLEOTIDE SEQUENCE [LARGE SCALE GENOMIC DNA]</scope>
    <source>
        <strain evidence="2 3">HHB12029</strain>
    </source>
</reference>
<accession>A0A165EL55</accession>